<feature type="domain" description="S1 motif" evidence="5">
    <location>
        <begin position="54"/>
        <end position="121"/>
    </location>
</feature>
<protein>
    <recommendedName>
        <fullName evidence="5">S1 motif domain-containing protein</fullName>
    </recommendedName>
</protein>
<organism evidence="6 7">
    <name type="scientific">Candidatus Gottesmanbacteria bacterium RIFCSPLOWO2_01_FULL_49_10</name>
    <dbReference type="NCBI Taxonomy" id="1798396"/>
    <lineage>
        <taxon>Bacteria</taxon>
        <taxon>Candidatus Gottesmaniibacteriota</taxon>
    </lineage>
</organism>
<dbReference type="InterPro" id="IPR003029">
    <property type="entry name" value="S1_domain"/>
</dbReference>
<dbReference type="AlphaFoldDB" id="A0A1F6AWY8"/>
<dbReference type="InterPro" id="IPR050437">
    <property type="entry name" value="Ribos_protein_bS1-like"/>
</dbReference>
<dbReference type="Pfam" id="PF00575">
    <property type="entry name" value="S1"/>
    <property type="match status" value="4"/>
</dbReference>
<dbReference type="PRINTS" id="PR00681">
    <property type="entry name" value="RIBOSOMALS1"/>
</dbReference>
<dbReference type="EMBL" id="MFJZ01000056">
    <property type="protein sequence ID" value="OGG29196.1"/>
    <property type="molecule type" value="Genomic_DNA"/>
</dbReference>
<dbReference type="CDD" id="cd04465">
    <property type="entry name" value="S1_RPS1_repeat_ec2_hs2"/>
    <property type="match status" value="1"/>
</dbReference>
<evidence type="ECO:0000256" key="1">
    <source>
        <dbReference type="ARBA" id="ARBA00006767"/>
    </source>
</evidence>
<evidence type="ECO:0000313" key="7">
    <source>
        <dbReference type="Proteomes" id="UP000176409"/>
    </source>
</evidence>
<gene>
    <name evidence="6" type="ORF">A2973_03635</name>
</gene>
<dbReference type="PANTHER" id="PTHR10724">
    <property type="entry name" value="30S RIBOSOMAL PROTEIN S1"/>
    <property type="match status" value="1"/>
</dbReference>
<evidence type="ECO:0000259" key="5">
    <source>
        <dbReference type="PROSITE" id="PS50126"/>
    </source>
</evidence>
<sequence>MAKDKIKTQSSKLKTKEGNGNTSQKTSIPALKQPQTMEELLALTGYKLQGLKKGDVVKGVIGRVTPKEITVDIGRKTECVVIDRELENYKDALMALKTGDSVVCQVIVEENDRGQPVVSLRRSIFEKRWEDLVDHQKKGEPVEVLFKEPVRGGILVDYGGLRGYIPQSQLDSAMVKQMDKLSGRKVSAKVIEVDKATNRLVFSQRAVSEGEALAKQKEVLGAIPVGESVQATITGVVPFGAFAKFKVTKDGVEHEVEGLIHISEIAWEKVDDPNSYIRPGDTVKVKVIGVDAATGKLTLSLKQLLPDPWESVLDMFEKDSVIKGTVSRVTPYGIFVTLSPGVEGLIHISKVAPGEEPKAGQEITCVVEDIQADKRKISLSMTLTEKPIGYR</sequence>
<accession>A0A1F6AWY8</accession>
<dbReference type="Proteomes" id="UP000176409">
    <property type="component" value="Unassembled WGS sequence"/>
</dbReference>
<feature type="domain" description="S1 motif" evidence="5">
    <location>
        <begin position="226"/>
        <end position="302"/>
    </location>
</feature>
<keyword evidence="2" id="KW-0689">Ribosomal protein</keyword>
<dbReference type="STRING" id="1798396.A2973_03635"/>
<dbReference type="InterPro" id="IPR035104">
    <property type="entry name" value="Ribosomal_protein_S1-like"/>
</dbReference>
<proteinExistence type="inferred from homology"/>
<dbReference type="SMART" id="SM00316">
    <property type="entry name" value="S1"/>
    <property type="match status" value="4"/>
</dbReference>
<dbReference type="InterPro" id="IPR012340">
    <property type="entry name" value="NA-bd_OB-fold"/>
</dbReference>
<reference evidence="6 7" key="1">
    <citation type="journal article" date="2016" name="Nat. Commun.">
        <title>Thousands of microbial genomes shed light on interconnected biogeochemical processes in an aquifer system.</title>
        <authorList>
            <person name="Anantharaman K."/>
            <person name="Brown C.T."/>
            <person name="Hug L.A."/>
            <person name="Sharon I."/>
            <person name="Castelle C.J."/>
            <person name="Probst A.J."/>
            <person name="Thomas B.C."/>
            <person name="Singh A."/>
            <person name="Wilkins M.J."/>
            <person name="Karaoz U."/>
            <person name="Brodie E.L."/>
            <person name="Williams K.H."/>
            <person name="Hubbard S.S."/>
            <person name="Banfield J.F."/>
        </authorList>
    </citation>
    <scope>NUCLEOTIDE SEQUENCE [LARGE SCALE GENOMIC DNA]</scope>
</reference>
<dbReference type="GO" id="GO:0022627">
    <property type="term" value="C:cytosolic small ribosomal subunit"/>
    <property type="evidence" value="ECO:0007669"/>
    <property type="project" value="TreeGrafter"/>
</dbReference>
<dbReference type="Gene3D" id="2.40.50.140">
    <property type="entry name" value="Nucleic acid-binding proteins"/>
    <property type="match status" value="4"/>
</dbReference>
<keyword evidence="3" id="KW-0687">Ribonucleoprotein</keyword>
<dbReference type="SUPFAM" id="SSF50249">
    <property type="entry name" value="Nucleic acid-binding proteins"/>
    <property type="match status" value="4"/>
</dbReference>
<evidence type="ECO:0000256" key="3">
    <source>
        <dbReference type="ARBA" id="ARBA00023274"/>
    </source>
</evidence>
<comment type="similarity">
    <text evidence="1">Belongs to the bacterial ribosomal protein bS1 family.</text>
</comment>
<feature type="region of interest" description="Disordered" evidence="4">
    <location>
        <begin position="1"/>
        <end position="28"/>
    </location>
</feature>
<feature type="domain" description="S1 motif" evidence="5">
    <location>
        <begin position="139"/>
        <end position="205"/>
    </location>
</feature>
<dbReference type="GO" id="GO:0003735">
    <property type="term" value="F:structural constituent of ribosome"/>
    <property type="evidence" value="ECO:0007669"/>
    <property type="project" value="TreeGrafter"/>
</dbReference>
<feature type="domain" description="S1 motif" evidence="5">
    <location>
        <begin position="319"/>
        <end position="382"/>
    </location>
</feature>
<dbReference type="GO" id="GO:0006412">
    <property type="term" value="P:translation"/>
    <property type="evidence" value="ECO:0007669"/>
    <property type="project" value="TreeGrafter"/>
</dbReference>
<evidence type="ECO:0000256" key="2">
    <source>
        <dbReference type="ARBA" id="ARBA00022980"/>
    </source>
</evidence>
<evidence type="ECO:0000256" key="4">
    <source>
        <dbReference type="SAM" id="MobiDB-lite"/>
    </source>
</evidence>
<evidence type="ECO:0000313" key="6">
    <source>
        <dbReference type="EMBL" id="OGG29196.1"/>
    </source>
</evidence>
<dbReference type="PANTHER" id="PTHR10724:SF7">
    <property type="entry name" value="SMALL RIBOSOMAL SUBUNIT PROTEIN BS1C"/>
    <property type="match status" value="1"/>
</dbReference>
<dbReference type="PROSITE" id="PS50126">
    <property type="entry name" value="S1"/>
    <property type="match status" value="4"/>
</dbReference>
<comment type="caution">
    <text evidence="6">The sequence shown here is derived from an EMBL/GenBank/DDBJ whole genome shotgun (WGS) entry which is preliminary data.</text>
</comment>
<dbReference type="GO" id="GO:0003729">
    <property type="term" value="F:mRNA binding"/>
    <property type="evidence" value="ECO:0007669"/>
    <property type="project" value="TreeGrafter"/>
</dbReference>
<feature type="compositionally biased region" description="Polar residues" evidence="4">
    <location>
        <begin position="8"/>
        <end position="27"/>
    </location>
</feature>
<name>A0A1F6AWY8_9BACT</name>